<reference evidence="1 2" key="1">
    <citation type="submission" date="2021-03" db="EMBL/GenBank/DDBJ databases">
        <title>Genomic Encyclopedia of Type Strains, Phase IV (KMG-IV): sequencing the most valuable type-strain genomes for metagenomic binning, comparative biology and taxonomic classification.</title>
        <authorList>
            <person name="Goeker M."/>
        </authorList>
    </citation>
    <scope>NUCLEOTIDE SEQUENCE [LARGE SCALE GENOMIC DNA]</scope>
    <source>
        <strain evidence="1 2">DSM 21085</strain>
    </source>
</reference>
<protein>
    <submittedName>
        <fullName evidence="1">Regulator of RNase E activity RraB</fullName>
    </submittedName>
</protein>
<dbReference type="EMBL" id="JAGGKK010000020">
    <property type="protein sequence ID" value="MBP1950300.1"/>
    <property type="molecule type" value="Genomic_DNA"/>
</dbReference>
<name>A0ABS4HH99_9BACI</name>
<evidence type="ECO:0000313" key="2">
    <source>
        <dbReference type="Proteomes" id="UP001519328"/>
    </source>
</evidence>
<comment type="caution">
    <text evidence="1">The sequence shown here is derived from an EMBL/GenBank/DDBJ whole genome shotgun (WGS) entry which is preliminary data.</text>
</comment>
<accession>A0ABS4HH99</accession>
<proteinExistence type="predicted"/>
<dbReference type="RefSeq" id="WP_209481785.1">
    <property type="nucleotide sequence ID" value="NZ_JAGGKK010000020.1"/>
</dbReference>
<evidence type="ECO:0000313" key="1">
    <source>
        <dbReference type="EMBL" id="MBP1950300.1"/>
    </source>
</evidence>
<organism evidence="1 2">
    <name type="scientific">Virgibacillus litoralis</name>
    <dbReference type="NCBI Taxonomy" id="578221"/>
    <lineage>
        <taxon>Bacteria</taxon>
        <taxon>Bacillati</taxon>
        <taxon>Bacillota</taxon>
        <taxon>Bacilli</taxon>
        <taxon>Bacillales</taxon>
        <taxon>Bacillaceae</taxon>
        <taxon>Virgibacillus</taxon>
    </lineage>
</organism>
<keyword evidence="2" id="KW-1185">Reference proteome</keyword>
<sequence length="48" mass="5530">MGIQEACEVMDDFLERDTKEHLLNTEEFNALNKILLECSVKLGYQVKA</sequence>
<gene>
    <name evidence="1" type="ORF">J2Z82_003257</name>
</gene>
<dbReference type="Proteomes" id="UP001519328">
    <property type="component" value="Unassembled WGS sequence"/>
</dbReference>